<evidence type="ECO:0000313" key="4">
    <source>
        <dbReference type="EMBL" id="CAH7683594.1"/>
    </source>
</evidence>
<dbReference type="AlphaFoldDB" id="A0AAV0BBA2"/>
<feature type="compositionally biased region" description="Polar residues" evidence="2">
    <location>
        <begin position="209"/>
        <end position="224"/>
    </location>
</feature>
<dbReference type="SUPFAM" id="SSF53474">
    <property type="entry name" value="alpha/beta-Hydrolases"/>
    <property type="match status" value="1"/>
</dbReference>
<dbReference type="GO" id="GO:0005634">
    <property type="term" value="C:nucleus"/>
    <property type="evidence" value="ECO:0007669"/>
    <property type="project" value="TreeGrafter"/>
</dbReference>
<evidence type="ECO:0000256" key="2">
    <source>
        <dbReference type="SAM" id="MobiDB-lite"/>
    </source>
</evidence>
<reference evidence="4" key="1">
    <citation type="submission" date="2022-06" db="EMBL/GenBank/DDBJ databases">
        <authorList>
            <consortium name="SYNGENTA / RWTH Aachen University"/>
        </authorList>
    </citation>
    <scope>NUCLEOTIDE SEQUENCE</scope>
</reference>
<accession>A0AAV0BBA2</accession>
<gene>
    <name evidence="4" type="ORF">PPACK8108_LOCUS17230</name>
    <name evidence="5" type="ORF">PPACK8108_LOCUS18203</name>
</gene>
<keyword evidence="1 4" id="KW-0378">Hydrolase</keyword>
<proteinExistence type="predicted"/>
<evidence type="ECO:0000256" key="1">
    <source>
        <dbReference type="ARBA" id="ARBA00022801"/>
    </source>
</evidence>
<protein>
    <submittedName>
        <fullName evidence="4">Serine hydrolase FSH</fullName>
    </submittedName>
</protein>
<name>A0AAV0BBA2_PHAPC</name>
<dbReference type="InterPro" id="IPR005645">
    <property type="entry name" value="FSH-like_dom"/>
</dbReference>
<feature type="non-terminal residue" evidence="4">
    <location>
        <position position="1"/>
    </location>
</feature>
<dbReference type="EMBL" id="CALTRL010004803">
    <property type="protein sequence ID" value="CAH7683594.1"/>
    <property type="molecule type" value="Genomic_DNA"/>
</dbReference>
<keyword evidence="6" id="KW-1185">Reference proteome</keyword>
<evidence type="ECO:0000313" key="6">
    <source>
        <dbReference type="Proteomes" id="UP001153365"/>
    </source>
</evidence>
<dbReference type="Proteomes" id="UP001153365">
    <property type="component" value="Unassembled WGS sequence"/>
</dbReference>
<dbReference type="EMBL" id="CALTRL010005227">
    <property type="protein sequence ID" value="CAH7684160.1"/>
    <property type="molecule type" value="Genomic_DNA"/>
</dbReference>
<sequence length="231" mass="25826">IVFIDAPHVLEIPTEAGSFEKFDSAAIPNSSGETDPKLVPRCWWRANRNESGLTEFVGFDETMEYLRKVLDEQGPFQACLGFSQGAALAAILSTAIENPNVHPAFSRPPALTQDRFRSVVLVSGFRMDVPEKWYINPNSDDRKLRTKSLHVLGRSDLIVGEDRSLPLIDCFKEARVEWHDGGHFVPSTKNWRTFFSEYLHSFDEVEGSTVPSPTAATIQSSSKANENDPKL</sequence>
<feature type="region of interest" description="Disordered" evidence="2">
    <location>
        <begin position="209"/>
        <end position="231"/>
    </location>
</feature>
<dbReference type="Gene3D" id="3.40.50.1820">
    <property type="entry name" value="alpha/beta hydrolase"/>
    <property type="match status" value="1"/>
</dbReference>
<dbReference type="Pfam" id="PF03959">
    <property type="entry name" value="FSH1"/>
    <property type="match status" value="1"/>
</dbReference>
<dbReference type="GO" id="GO:0016787">
    <property type="term" value="F:hydrolase activity"/>
    <property type="evidence" value="ECO:0007669"/>
    <property type="project" value="UniProtKB-KW"/>
</dbReference>
<comment type="caution">
    <text evidence="4">The sequence shown here is derived from an EMBL/GenBank/DDBJ whole genome shotgun (WGS) entry which is preliminary data.</text>
</comment>
<evidence type="ECO:0000313" key="5">
    <source>
        <dbReference type="EMBL" id="CAH7684160.1"/>
    </source>
</evidence>
<evidence type="ECO:0000259" key="3">
    <source>
        <dbReference type="Pfam" id="PF03959"/>
    </source>
</evidence>
<dbReference type="InterPro" id="IPR029058">
    <property type="entry name" value="AB_hydrolase_fold"/>
</dbReference>
<dbReference type="PANTHER" id="PTHR48070">
    <property type="entry name" value="ESTERASE OVCA2"/>
    <property type="match status" value="1"/>
</dbReference>
<dbReference type="InterPro" id="IPR050593">
    <property type="entry name" value="LovG"/>
</dbReference>
<organism evidence="4 6">
    <name type="scientific">Phakopsora pachyrhizi</name>
    <name type="common">Asian soybean rust disease fungus</name>
    <dbReference type="NCBI Taxonomy" id="170000"/>
    <lineage>
        <taxon>Eukaryota</taxon>
        <taxon>Fungi</taxon>
        <taxon>Dikarya</taxon>
        <taxon>Basidiomycota</taxon>
        <taxon>Pucciniomycotina</taxon>
        <taxon>Pucciniomycetes</taxon>
        <taxon>Pucciniales</taxon>
        <taxon>Phakopsoraceae</taxon>
        <taxon>Phakopsora</taxon>
    </lineage>
</organism>
<feature type="domain" description="Serine hydrolase" evidence="3">
    <location>
        <begin position="2"/>
        <end position="193"/>
    </location>
</feature>
<dbReference type="PANTHER" id="PTHR48070:SF6">
    <property type="entry name" value="ESTERASE OVCA2"/>
    <property type="match status" value="1"/>
</dbReference>
<dbReference type="GO" id="GO:0005737">
    <property type="term" value="C:cytoplasm"/>
    <property type="evidence" value="ECO:0007669"/>
    <property type="project" value="TreeGrafter"/>
</dbReference>